<comment type="caution">
    <text evidence="7">The sequence shown here is derived from an EMBL/GenBank/DDBJ whole genome shotgun (WGS) entry which is preliminary data.</text>
</comment>
<dbReference type="Proteomes" id="UP001583193">
    <property type="component" value="Unassembled WGS sequence"/>
</dbReference>
<keyword evidence="8" id="KW-1185">Reference proteome</keyword>
<keyword evidence="4" id="KW-0274">FAD</keyword>
<evidence type="ECO:0000256" key="1">
    <source>
        <dbReference type="ARBA" id="ARBA00001974"/>
    </source>
</evidence>
<organism evidence="7 8">
    <name type="scientific">Paecilomyces lecythidis</name>
    <dbReference type="NCBI Taxonomy" id="3004212"/>
    <lineage>
        <taxon>Eukaryota</taxon>
        <taxon>Fungi</taxon>
        <taxon>Dikarya</taxon>
        <taxon>Ascomycota</taxon>
        <taxon>Pezizomycotina</taxon>
        <taxon>Eurotiomycetes</taxon>
        <taxon>Eurotiomycetidae</taxon>
        <taxon>Eurotiales</taxon>
        <taxon>Thermoascaceae</taxon>
        <taxon>Paecilomyces</taxon>
    </lineage>
</organism>
<sequence>MGSAVTVGAGVLLGDLYARGSLEGYTVVGGECPTVGAAGGFLQGGGVSSFLSHIWGLAVDNVLEFEVVTAQGDLVVANSYQNKDLFWALRGGGGGTFGVVTRATVRAYPDFPVVVAKLTISAPDADAVFWTKGVTTLLTLLQELNGEDVPGQFILYPPSGSGLEASLTMYFINETKTAHVDDRLGALQSILRSEGIMLALSSQALPHVSMDLRKGPDIYPEDYGILMSSVLVSNQLFDSSEGPRRMAETFARLPMGPHDLLFTSNLGGRVITNGHAMDTAMNPAWRSAAQLINFVRNVDPSIAGKSIALEDLTHVQMPILYSLDPDFRASYLNLADPSEKDSRRVFWGEHYARLSQIKRNWDTEDLFVTNLGVGSDNWGTDGMCRKPRNLVDRTFKSGPSRVGKTLWRLLGSSLKDL</sequence>
<evidence type="ECO:0000256" key="4">
    <source>
        <dbReference type="ARBA" id="ARBA00022827"/>
    </source>
</evidence>
<dbReference type="InterPro" id="IPR016169">
    <property type="entry name" value="FAD-bd_PCMH_sub2"/>
</dbReference>
<evidence type="ECO:0000313" key="8">
    <source>
        <dbReference type="Proteomes" id="UP001583193"/>
    </source>
</evidence>
<dbReference type="EMBL" id="JAVDPF010000063">
    <property type="protein sequence ID" value="KAL1865224.1"/>
    <property type="molecule type" value="Genomic_DNA"/>
</dbReference>
<dbReference type="InterPro" id="IPR016166">
    <property type="entry name" value="FAD-bd_PCMH"/>
</dbReference>
<keyword evidence="5" id="KW-0560">Oxidoreductase</keyword>
<dbReference type="InterPro" id="IPR050416">
    <property type="entry name" value="FAD-linked_Oxidoreductase"/>
</dbReference>
<name>A0ABR3WNI5_9EURO</name>
<proteinExistence type="inferred from homology"/>
<evidence type="ECO:0000259" key="6">
    <source>
        <dbReference type="PROSITE" id="PS51387"/>
    </source>
</evidence>
<gene>
    <name evidence="7" type="ORF">Plec18167_009492</name>
</gene>
<reference evidence="7 8" key="1">
    <citation type="journal article" date="2024" name="IMA Fungus">
        <title>IMA Genome - F19 : A genome assembly and annotation guide to empower mycologists, including annotated draft genome sequences of Ceratocystis pirilliformis, Diaporthe australafricana, Fusarium ophioides, Paecilomyces lecythidis, and Sporothrix stenoceras.</title>
        <authorList>
            <person name="Aylward J."/>
            <person name="Wilson A.M."/>
            <person name="Visagie C.M."/>
            <person name="Spraker J."/>
            <person name="Barnes I."/>
            <person name="Buitendag C."/>
            <person name="Ceriani C."/>
            <person name="Del Mar Angel L."/>
            <person name="du Plessis D."/>
            <person name="Fuchs T."/>
            <person name="Gasser K."/>
            <person name="Kramer D."/>
            <person name="Li W."/>
            <person name="Munsamy K."/>
            <person name="Piso A."/>
            <person name="Price J.L."/>
            <person name="Sonnekus B."/>
            <person name="Thomas C."/>
            <person name="van der Nest A."/>
            <person name="van Dijk A."/>
            <person name="van Heerden A."/>
            <person name="van Vuuren N."/>
            <person name="Yilmaz N."/>
            <person name="Duong T.A."/>
            <person name="van der Merwe N.A."/>
            <person name="Wingfield M.J."/>
            <person name="Wingfield B.D."/>
        </authorList>
    </citation>
    <scope>NUCLEOTIDE SEQUENCE [LARGE SCALE GENOMIC DNA]</scope>
    <source>
        <strain evidence="7 8">CMW 18167</strain>
    </source>
</reference>
<dbReference type="Gene3D" id="3.40.462.20">
    <property type="match status" value="1"/>
</dbReference>
<dbReference type="PROSITE" id="PS51387">
    <property type="entry name" value="FAD_PCMH"/>
    <property type="match status" value="1"/>
</dbReference>
<evidence type="ECO:0000256" key="2">
    <source>
        <dbReference type="ARBA" id="ARBA00005466"/>
    </source>
</evidence>
<evidence type="ECO:0000313" key="7">
    <source>
        <dbReference type="EMBL" id="KAL1865224.1"/>
    </source>
</evidence>
<evidence type="ECO:0000256" key="5">
    <source>
        <dbReference type="ARBA" id="ARBA00023002"/>
    </source>
</evidence>
<keyword evidence="3" id="KW-0285">Flavoprotein</keyword>
<dbReference type="InterPro" id="IPR006094">
    <property type="entry name" value="Oxid_FAD_bind_N"/>
</dbReference>
<comment type="cofactor">
    <cofactor evidence="1">
        <name>FAD</name>
        <dbReference type="ChEBI" id="CHEBI:57692"/>
    </cofactor>
</comment>
<evidence type="ECO:0000256" key="3">
    <source>
        <dbReference type="ARBA" id="ARBA00022630"/>
    </source>
</evidence>
<dbReference type="Gene3D" id="3.30.465.10">
    <property type="match status" value="1"/>
</dbReference>
<dbReference type="Pfam" id="PF01565">
    <property type="entry name" value="FAD_binding_4"/>
    <property type="match status" value="1"/>
</dbReference>
<dbReference type="SUPFAM" id="SSF56176">
    <property type="entry name" value="FAD-binding/transporter-associated domain-like"/>
    <property type="match status" value="1"/>
</dbReference>
<dbReference type="InterPro" id="IPR012951">
    <property type="entry name" value="BBE"/>
</dbReference>
<feature type="domain" description="FAD-binding PCMH-type" evidence="6">
    <location>
        <begin position="1"/>
        <end position="110"/>
    </location>
</feature>
<dbReference type="InterPro" id="IPR036318">
    <property type="entry name" value="FAD-bd_PCMH-like_sf"/>
</dbReference>
<dbReference type="PANTHER" id="PTHR42973">
    <property type="entry name" value="BINDING OXIDOREDUCTASE, PUTATIVE (AFU_ORTHOLOGUE AFUA_1G17690)-RELATED"/>
    <property type="match status" value="1"/>
</dbReference>
<dbReference type="PANTHER" id="PTHR42973:SF39">
    <property type="entry name" value="FAD-BINDING PCMH-TYPE DOMAIN-CONTAINING PROTEIN"/>
    <property type="match status" value="1"/>
</dbReference>
<protein>
    <recommendedName>
        <fullName evidence="6">FAD-binding PCMH-type domain-containing protein</fullName>
    </recommendedName>
</protein>
<accession>A0ABR3WNI5</accession>
<dbReference type="Pfam" id="PF08031">
    <property type="entry name" value="BBE"/>
    <property type="match status" value="1"/>
</dbReference>
<comment type="similarity">
    <text evidence="2">Belongs to the oxygen-dependent FAD-linked oxidoreductase family.</text>
</comment>